<dbReference type="AlphaFoldDB" id="A0A6P2NRF7"/>
<name>A0A6P2NRF7_BURL3</name>
<keyword evidence="1" id="KW-0472">Membrane</keyword>
<reference evidence="2 3" key="1">
    <citation type="submission" date="2019-09" db="EMBL/GenBank/DDBJ databases">
        <authorList>
            <person name="Depoorter E."/>
        </authorList>
    </citation>
    <scope>NUCLEOTIDE SEQUENCE [LARGE SCALE GENOMIC DNA]</scope>
    <source>
        <strain evidence="2">LMG 23254</strain>
    </source>
</reference>
<sequence>MRSTVFPLRALACLASLGILTYGTRGLASHQHLHIAYVALTTIGVVSGALFTGTWSLKA</sequence>
<dbReference type="Proteomes" id="UP000494218">
    <property type="component" value="Unassembled WGS sequence"/>
</dbReference>
<protein>
    <submittedName>
        <fullName evidence="2">Uncharacterized protein</fullName>
    </submittedName>
</protein>
<gene>
    <name evidence="2" type="ORF">BLA23254_04621</name>
</gene>
<feature type="transmembrane region" description="Helical" evidence="1">
    <location>
        <begin position="36"/>
        <end position="57"/>
    </location>
</feature>
<evidence type="ECO:0000313" key="2">
    <source>
        <dbReference type="EMBL" id="VWB97216.1"/>
    </source>
</evidence>
<organism evidence="2 3">
    <name type="scientific">Burkholderia lata (strain ATCC 17760 / DSM 23089 / LMG 22485 / NCIMB 9086 / R18194 / 383)</name>
    <dbReference type="NCBI Taxonomy" id="482957"/>
    <lineage>
        <taxon>Bacteria</taxon>
        <taxon>Pseudomonadati</taxon>
        <taxon>Pseudomonadota</taxon>
        <taxon>Betaproteobacteria</taxon>
        <taxon>Burkholderiales</taxon>
        <taxon>Burkholderiaceae</taxon>
        <taxon>Burkholderia</taxon>
        <taxon>Burkholderia cepacia complex</taxon>
    </lineage>
</organism>
<evidence type="ECO:0000313" key="3">
    <source>
        <dbReference type="Proteomes" id="UP000494218"/>
    </source>
</evidence>
<accession>A0A6P2NRF7</accession>
<evidence type="ECO:0000256" key="1">
    <source>
        <dbReference type="SAM" id="Phobius"/>
    </source>
</evidence>
<proteinExistence type="predicted"/>
<keyword evidence="1" id="KW-1133">Transmembrane helix</keyword>
<dbReference type="EMBL" id="CABVPW010000023">
    <property type="protein sequence ID" value="VWB97216.1"/>
    <property type="molecule type" value="Genomic_DNA"/>
</dbReference>
<keyword evidence="1" id="KW-0812">Transmembrane</keyword>